<evidence type="ECO:0000256" key="2">
    <source>
        <dbReference type="ARBA" id="ARBA00022723"/>
    </source>
</evidence>
<dbReference type="Pfam" id="PF08600">
    <property type="entry name" value="NuBaID_C"/>
    <property type="match status" value="1"/>
</dbReference>
<feature type="domain" description="C3HC-type" evidence="7">
    <location>
        <begin position="58"/>
        <end position="205"/>
    </location>
</feature>
<evidence type="ECO:0000313" key="9">
    <source>
        <dbReference type="EMBL" id="WPG98979.1"/>
    </source>
</evidence>
<dbReference type="Pfam" id="PF07967">
    <property type="entry name" value="zf-C3HC"/>
    <property type="match status" value="1"/>
</dbReference>
<evidence type="ECO:0000256" key="4">
    <source>
        <dbReference type="ARBA" id="ARBA00022833"/>
    </source>
</evidence>
<keyword evidence="10" id="KW-1185">Reference proteome</keyword>
<evidence type="ECO:0000256" key="3">
    <source>
        <dbReference type="ARBA" id="ARBA00022771"/>
    </source>
</evidence>
<keyword evidence="3" id="KW-0863">Zinc-finger</keyword>
<sequence>MTEAIATTKRKFYKALDSLGNQPPKRARRDISTTSITSLQPTRVEAVVEKKDLPNFAPWSHEAFLARLKTFSSVSLWHPKPEEISEVEWAKRGWVCVDVNTVGCRGGCERRVVVDMASVAKKMDADDGSDGDERDPDELEQDQEAFEAMLAERYKALIPEGHAENCLWRQDGCKDDIYHVQVIRPKVWQPELRTRYLSLLDIADSIRDVNTIPLEHNTSNVLPLDRVWQELSKQLLSPPSDPPVPELSTKAIEFALHGWRGSSDTGNDLLHCDTCFQRVGLWMYQPGYKSTHAASSSPEPQEAGSSTINLAETHREYCPWRNPTSQKAAGTLSGMNASEILQRVVSTYAREQRRKSDQQTRDVNHVEESDGDDGVEADVISLSRTEIDEQDKERESRIQRLKRLLTIKKRPKGKATTILPVNSRK</sequence>
<evidence type="ECO:0008006" key="11">
    <source>
        <dbReference type="Google" id="ProtNLM"/>
    </source>
</evidence>
<evidence type="ECO:0000256" key="1">
    <source>
        <dbReference type="ARBA" id="ARBA00004123"/>
    </source>
</evidence>
<evidence type="ECO:0000259" key="8">
    <source>
        <dbReference type="Pfam" id="PF08600"/>
    </source>
</evidence>
<name>A0AAQ3R8G9_9PEZI</name>
<comment type="subcellular location">
    <subcellularLocation>
        <location evidence="1">Nucleus</location>
    </subcellularLocation>
</comment>
<dbReference type="Proteomes" id="UP001303373">
    <property type="component" value="Chromosome 2"/>
</dbReference>
<dbReference type="InterPro" id="IPR012935">
    <property type="entry name" value="NuBaID_N"/>
</dbReference>
<dbReference type="GO" id="GO:0005634">
    <property type="term" value="C:nucleus"/>
    <property type="evidence" value="ECO:0007669"/>
    <property type="project" value="UniProtKB-SubCell"/>
</dbReference>
<keyword evidence="2" id="KW-0479">Metal-binding</keyword>
<evidence type="ECO:0000256" key="6">
    <source>
        <dbReference type="SAM" id="MobiDB-lite"/>
    </source>
</evidence>
<dbReference type="InterPro" id="IPR013909">
    <property type="entry name" value="NuBaID_C"/>
</dbReference>
<dbReference type="AlphaFoldDB" id="A0AAQ3R8G9"/>
<gene>
    <name evidence="9" type="ORF">R9X50_00178100</name>
</gene>
<evidence type="ECO:0000313" key="10">
    <source>
        <dbReference type="Proteomes" id="UP001303373"/>
    </source>
</evidence>
<accession>A0AAQ3R8G9</accession>
<evidence type="ECO:0000256" key="5">
    <source>
        <dbReference type="ARBA" id="ARBA00023242"/>
    </source>
</evidence>
<feature type="region of interest" description="Disordered" evidence="6">
    <location>
        <begin position="350"/>
        <end position="378"/>
    </location>
</feature>
<evidence type="ECO:0000259" key="7">
    <source>
        <dbReference type="Pfam" id="PF07967"/>
    </source>
</evidence>
<dbReference type="PANTHER" id="PTHR15835">
    <property type="entry name" value="NUCLEAR-INTERACTING PARTNER OF ALK"/>
    <property type="match status" value="1"/>
</dbReference>
<feature type="compositionally biased region" description="Basic and acidic residues" evidence="6">
    <location>
        <begin position="350"/>
        <end position="368"/>
    </location>
</feature>
<dbReference type="GO" id="GO:0008270">
    <property type="term" value="F:zinc ion binding"/>
    <property type="evidence" value="ECO:0007669"/>
    <property type="project" value="UniProtKB-KW"/>
</dbReference>
<dbReference type="PANTHER" id="PTHR15835:SF6">
    <property type="entry name" value="ZINC FINGER C3HC-TYPE PROTEIN 1"/>
    <property type="match status" value="1"/>
</dbReference>
<keyword evidence="4" id="KW-0862">Zinc</keyword>
<reference evidence="9 10" key="1">
    <citation type="submission" date="2023-11" db="EMBL/GenBank/DDBJ databases">
        <title>An acidophilic fungus is an integral part of prey digestion in a carnivorous sundew plant.</title>
        <authorList>
            <person name="Tsai I.J."/>
        </authorList>
    </citation>
    <scope>NUCLEOTIDE SEQUENCE [LARGE SCALE GENOMIC DNA]</scope>
    <source>
        <strain evidence="9">169a</strain>
    </source>
</reference>
<protein>
    <recommendedName>
        <fullName evidence="11">Zf-C3HC-domain-containing protein</fullName>
    </recommendedName>
</protein>
<proteinExistence type="predicted"/>
<dbReference type="EMBL" id="CP138581">
    <property type="protein sequence ID" value="WPG98979.1"/>
    <property type="molecule type" value="Genomic_DNA"/>
</dbReference>
<keyword evidence="5" id="KW-0539">Nucleus</keyword>
<feature type="domain" description="NuBaID C-terminal" evidence="8">
    <location>
        <begin position="251"/>
        <end position="332"/>
    </location>
</feature>
<organism evidence="9 10">
    <name type="scientific">Acrodontium crateriforme</name>
    <dbReference type="NCBI Taxonomy" id="150365"/>
    <lineage>
        <taxon>Eukaryota</taxon>
        <taxon>Fungi</taxon>
        <taxon>Dikarya</taxon>
        <taxon>Ascomycota</taxon>
        <taxon>Pezizomycotina</taxon>
        <taxon>Dothideomycetes</taxon>
        <taxon>Dothideomycetidae</taxon>
        <taxon>Mycosphaerellales</taxon>
        <taxon>Teratosphaeriaceae</taxon>
        <taxon>Acrodontium</taxon>
    </lineage>
</organism>